<dbReference type="AlphaFoldDB" id="A0AA93BXN7"/>
<dbReference type="InterPro" id="IPR050300">
    <property type="entry name" value="GDXG_lipolytic_enzyme"/>
</dbReference>
<name>A0AA93BXN7_9GAMM</name>
<organism evidence="3 4">
    <name type="scientific">Serratia inhibens</name>
    <dbReference type="NCBI Taxonomy" id="2338073"/>
    <lineage>
        <taxon>Bacteria</taxon>
        <taxon>Pseudomonadati</taxon>
        <taxon>Pseudomonadota</taxon>
        <taxon>Gammaproteobacteria</taxon>
        <taxon>Enterobacterales</taxon>
        <taxon>Yersiniaceae</taxon>
        <taxon>Serratia</taxon>
    </lineage>
</organism>
<gene>
    <name evidence="3" type="ORF">D4100_14470</name>
</gene>
<evidence type="ECO:0000259" key="2">
    <source>
        <dbReference type="Pfam" id="PF20434"/>
    </source>
</evidence>
<dbReference type="EMBL" id="QYYG01000003">
    <property type="protein sequence ID" value="RJF55496.1"/>
    <property type="molecule type" value="Genomic_DNA"/>
</dbReference>
<dbReference type="InterPro" id="IPR029058">
    <property type="entry name" value="AB_hydrolase_fold"/>
</dbReference>
<dbReference type="RefSeq" id="WP_119804635.1">
    <property type="nucleotide sequence ID" value="NZ_QYYG01000003.1"/>
</dbReference>
<keyword evidence="1 3" id="KW-0378">Hydrolase</keyword>
<evidence type="ECO:0000313" key="3">
    <source>
        <dbReference type="EMBL" id="RJF55496.1"/>
    </source>
</evidence>
<dbReference type="GO" id="GO:0016787">
    <property type="term" value="F:hydrolase activity"/>
    <property type="evidence" value="ECO:0007669"/>
    <property type="project" value="UniProtKB-KW"/>
</dbReference>
<sequence length="276" mass="30827">MGLQYQAINRTELDKAYNNTQAIDNFPEVYANFQKRSQHTYSTLACTRDIFYHDKERTRLDFFDCGINGAPTLIFIHGGYWQNCTKEDFAFIAEGPIKNGVNVILVEYTLAPEASMTQIVGEIGIMLDFLRHNASRFKLSEGKVCLSGHSAGGHLTALHSWHPLISHAMPISALVDLRPISLCWLNDKLQLTELEIESFSPVQLTAGNVPTQVCVGGGELPELIEHSRLYYQHLLDSHIPAEYLAVEGKNHFSLLEQLSSDNGAVTQALLHLLSTE</sequence>
<accession>A0AA93BXN7</accession>
<dbReference type="SUPFAM" id="SSF53474">
    <property type="entry name" value="alpha/beta-Hydrolases"/>
    <property type="match status" value="1"/>
</dbReference>
<dbReference type="Proteomes" id="UP000284338">
    <property type="component" value="Unassembled WGS sequence"/>
</dbReference>
<evidence type="ECO:0000313" key="4">
    <source>
        <dbReference type="Proteomes" id="UP000284338"/>
    </source>
</evidence>
<protein>
    <submittedName>
        <fullName evidence="3">Alpha/beta hydrolase</fullName>
    </submittedName>
</protein>
<comment type="caution">
    <text evidence="3">The sequence shown here is derived from an EMBL/GenBank/DDBJ whole genome shotgun (WGS) entry which is preliminary data.</text>
</comment>
<evidence type="ECO:0000256" key="1">
    <source>
        <dbReference type="ARBA" id="ARBA00022801"/>
    </source>
</evidence>
<feature type="domain" description="BD-FAE-like" evidence="2">
    <location>
        <begin position="70"/>
        <end position="160"/>
    </location>
</feature>
<dbReference type="PANTHER" id="PTHR48081">
    <property type="entry name" value="AB HYDROLASE SUPERFAMILY PROTEIN C4A8.06C"/>
    <property type="match status" value="1"/>
</dbReference>
<dbReference type="Gene3D" id="3.40.50.1820">
    <property type="entry name" value="alpha/beta hydrolase"/>
    <property type="match status" value="1"/>
</dbReference>
<keyword evidence="4" id="KW-1185">Reference proteome</keyword>
<proteinExistence type="predicted"/>
<dbReference type="InterPro" id="IPR049492">
    <property type="entry name" value="BD-FAE-like_dom"/>
</dbReference>
<dbReference type="Pfam" id="PF20434">
    <property type="entry name" value="BD-FAE"/>
    <property type="match status" value="1"/>
</dbReference>
<dbReference type="PANTHER" id="PTHR48081:SF33">
    <property type="entry name" value="KYNURENINE FORMAMIDASE"/>
    <property type="match status" value="1"/>
</dbReference>
<reference evidence="3 4" key="1">
    <citation type="submission" date="2018-09" db="EMBL/GenBank/DDBJ databases">
        <title>Draft genome of a novel serratia sp. strain with antifungal activity.</title>
        <authorList>
            <person name="Dichmann S.I."/>
            <person name="Park B.P."/>
            <person name="Pathiraja D."/>
            <person name="Choi I.-G."/>
            <person name="Stougaard P."/>
            <person name="Hennessy R.C."/>
        </authorList>
    </citation>
    <scope>NUCLEOTIDE SEQUENCE [LARGE SCALE GENOMIC DNA]</scope>
    <source>
        <strain evidence="3 4">S40</strain>
    </source>
</reference>